<feature type="domain" description="IQCH-like ATP-grasp" evidence="2">
    <location>
        <begin position="178"/>
        <end position="244"/>
    </location>
</feature>
<dbReference type="EMBL" id="JAUSVB010000002">
    <property type="protein sequence ID" value="MDQ0373594.1"/>
    <property type="molecule type" value="Genomic_DNA"/>
</dbReference>
<accession>A0ABU0EE96</accession>
<name>A0ABU0EE96_9CELL</name>
<gene>
    <name evidence="3" type="ORF">J2X26_001905</name>
</gene>
<reference evidence="3 4" key="1">
    <citation type="submission" date="2023-07" db="EMBL/GenBank/DDBJ databases">
        <title>Sorghum-associated microbial communities from plants grown in Nebraska, USA.</title>
        <authorList>
            <person name="Schachtman D."/>
        </authorList>
    </citation>
    <scope>NUCLEOTIDE SEQUENCE [LARGE SCALE GENOMIC DNA]</scope>
    <source>
        <strain evidence="3 4">BE332</strain>
    </source>
</reference>
<keyword evidence="4" id="KW-1185">Reference proteome</keyword>
<evidence type="ECO:0000313" key="3">
    <source>
        <dbReference type="EMBL" id="MDQ0373594.1"/>
    </source>
</evidence>
<comment type="caution">
    <text evidence="3">The sequence shown here is derived from an EMBL/GenBank/DDBJ whole genome shotgun (WGS) entry which is preliminary data.</text>
</comment>
<dbReference type="PANTHER" id="PTHR14465:SF0">
    <property type="entry name" value="IQ DOMAIN-CONTAINING PROTEIN H"/>
    <property type="match status" value="1"/>
</dbReference>
<evidence type="ECO:0000313" key="4">
    <source>
        <dbReference type="Proteomes" id="UP001239626"/>
    </source>
</evidence>
<dbReference type="Proteomes" id="UP001239626">
    <property type="component" value="Unassembled WGS sequence"/>
</dbReference>
<evidence type="ECO:0008006" key="5">
    <source>
        <dbReference type="Google" id="ProtNLM"/>
    </source>
</evidence>
<feature type="domain" description="IQCH-like ATP-grasp" evidence="2">
    <location>
        <begin position="271"/>
        <end position="404"/>
    </location>
</feature>
<organism evidence="3 4">
    <name type="scientific">Cellulomonas humilata</name>
    <dbReference type="NCBI Taxonomy" id="144055"/>
    <lineage>
        <taxon>Bacteria</taxon>
        <taxon>Bacillati</taxon>
        <taxon>Actinomycetota</taxon>
        <taxon>Actinomycetes</taxon>
        <taxon>Micrococcales</taxon>
        <taxon>Cellulomonadaceae</taxon>
        <taxon>Cellulomonas</taxon>
    </lineage>
</organism>
<dbReference type="Pfam" id="PF18105">
    <property type="entry name" value="PGM1_C"/>
    <property type="match status" value="1"/>
</dbReference>
<dbReference type="InterPro" id="IPR041356">
    <property type="entry name" value="PGM1_C"/>
</dbReference>
<dbReference type="InterPro" id="IPR056855">
    <property type="entry name" value="ATP-grasp_IQCH"/>
</dbReference>
<protein>
    <recommendedName>
        <fullName evidence="5">ATP-grasp domain-containing protein</fullName>
    </recommendedName>
</protein>
<evidence type="ECO:0000259" key="1">
    <source>
        <dbReference type="Pfam" id="PF18105"/>
    </source>
</evidence>
<dbReference type="PANTHER" id="PTHR14465">
    <property type="entry name" value="IQ DOMAIN-CONTAINING PROTEIN H"/>
    <property type="match status" value="1"/>
</dbReference>
<dbReference type="RefSeq" id="WP_307491725.1">
    <property type="nucleotide sequence ID" value="NZ_JAUSVB010000002.1"/>
</dbReference>
<dbReference type="InterPro" id="IPR038752">
    <property type="entry name" value="IQCH"/>
</dbReference>
<sequence>MTTLDELDDAARWERFVGLQQRMRSVWDTMRLDNDDESVVIVPSVAVDSLASAGLAQAFEERFLFLLLLLRQPALRMTYVTSTPIKDGIIEYYLALLPGVIPSHARARLTLVSVDDSTSRPLAEKLLERPRLLADIGAGILNRERCHLIAYSTTNRERDLALTLGIPMYGSDPRLSALGTKSGCRRLFAEEGVRHPLGAEGLRDREAVVDAITSILAEHPGTASMIVKLNDGVAGNGNATVDLRDVDGGRPELVAERVAVLELESPTLTRDEYWDRFARDGGIVEERVTGTELRSPSVQLRVLPDGQVELLSTHDQLLGGPSGQRYIGCTFPADPAYSRLISGPAEVIGRRLAAEGVLGRFAVDFVVVRDDAGEWVAHAIELNLRKGGTTHPFLTLQFLTDGRYDGPSGRFLTSTGAERHLVATDHLESPALRALRVGDLFDAVARHRLHFDQSRETGVVFHMISCLTELGRVGLTAIGSTPDEAMDIFRRAEQILLTEATTAGRAAELPA</sequence>
<evidence type="ECO:0000259" key="2">
    <source>
        <dbReference type="Pfam" id="PF24923"/>
    </source>
</evidence>
<proteinExistence type="predicted"/>
<feature type="domain" description="PGM1 C-terminal" evidence="1">
    <location>
        <begin position="439"/>
        <end position="491"/>
    </location>
</feature>
<dbReference type="Pfam" id="PF24923">
    <property type="entry name" value="ATP-grasp_IQCH"/>
    <property type="match status" value="2"/>
</dbReference>